<evidence type="ECO:0000313" key="2">
    <source>
        <dbReference type="EMBL" id="QDT02592.1"/>
    </source>
</evidence>
<dbReference type="Pfam" id="PF06439">
    <property type="entry name" value="3keto-disac_hyd"/>
    <property type="match status" value="2"/>
</dbReference>
<dbReference type="EMBL" id="CP036525">
    <property type="protein sequence ID" value="QDT02592.1"/>
    <property type="molecule type" value="Genomic_DNA"/>
</dbReference>
<feature type="domain" description="3-keto-alpha-glucoside-1,2-lyase/3-keto-2-hydroxy-glucal hydratase" evidence="1">
    <location>
        <begin position="66"/>
        <end position="231"/>
    </location>
</feature>
<reference evidence="2 3" key="1">
    <citation type="submission" date="2019-02" db="EMBL/GenBank/DDBJ databases">
        <title>Deep-cultivation of Planctomycetes and their phenomic and genomic characterization uncovers novel biology.</title>
        <authorList>
            <person name="Wiegand S."/>
            <person name="Jogler M."/>
            <person name="Boedeker C."/>
            <person name="Pinto D."/>
            <person name="Vollmers J."/>
            <person name="Rivas-Marin E."/>
            <person name="Kohn T."/>
            <person name="Peeters S.H."/>
            <person name="Heuer A."/>
            <person name="Rast P."/>
            <person name="Oberbeckmann S."/>
            <person name="Bunk B."/>
            <person name="Jeske O."/>
            <person name="Meyerdierks A."/>
            <person name="Storesund J.E."/>
            <person name="Kallscheuer N."/>
            <person name="Luecker S."/>
            <person name="Lage O.M."/>
            <person name="Pohl T."/>
            <person name="Merkel B.J."/>
            <person name="Hornburger P."/>
            <person name="Mueller R.-W."/>
            <person name="Bruemmer F."/>
            <person name="Labrenz M."/>
            <person name="Spormann A.M."/>
            <person name="Op den Camp H."/>
            <person name="Overmann J."/>
            <person name="Amann R."/>
            <person name="Jetten M.S.M."/>
            <person name="Mascher T."/>
            <person name="Medema M.H."/>
            <person name="Devos D.P."/>
            <person name="Kaster A.-K."/>
            <person name="Ovreas L."/>
            <person name="Rohde M."/>
            <person name="Galperin M.Y."/>
            <person name="Jogler C."/>
        </authorList>
    </citation>
    <scope>NUCLEOTIDE SEQUENCE [LARGE SCALE GENOMIC DNA]</scope>
    <source>
        <strain evidence="2 3">K22_7</strain>
    </source>
</reference>
<dbReference type="Proteomes" id="UP000318538">
    <property type="component" value="Chromosome"/>
</dbReference>
<evidence type="ECO:0000313" key="3">
    <source>
        <dbReference type="Proteomes" id="UP000318538"/>
    </source>
</evidence>
<dbReference type="InterPro" id="IPR010496">
    <property type="entry name" value="AL/BT2_dom"/>
</dbReference>
<sequence length="419" mass="45761">MSALLLGVVPGCSGKPAPESAAVPVEKSAEQPQVAKEPAPIAPQVYEASADELLAARLPADQASEGWIRLFDGHTLYGWEITGAANWRIEDGSIVVDEGAKCLLCTSMPWQDFELELEYQADADTNSGVFLRTPLEPEDPALDCYEVNIAPADNPYPTAGLVKRQKADPVSEPESADAWRTMRMVLDGDHLTVAVDGKVVNDYTDKVGLETGRIGLQHNGGRIAFRNIRLKPIGLNSLLSKDLDQWTKYPEMPGSFTVTDDGDLHVQGGRTQLESKQSFGDFVLLAQYQLAKPEMNSGIFFRCIPGDEMMGYECQLSNEVKDGNPLAPADTGTGGIFKRQDARVVAGDADKFSTLVLVVHQQKIAAWVEGVQVSNWFDDRKADENPRRGLRLEPGTIMIQGHDPTTDAKLKQIAIRAIE</sequence>
<evidence type="ECO:0000259" key="1">
    <source>
        <dbReference type="Pfam" id="PF06439"/>
    </source>
</evidence>
<organism evidence="2 3">
    <name type="scientific">Rubripirellula lacrimiformis</name>
    <dbReference type="NCBI Taxonomy" id="1930273"/>
    <lineage>
        <taxon>Bacteria</taxon>
        <taxon>Pseudomonadati</taxon>
        <taxon>Planctomycetota</taxon>
        <taxon>Planctomycetia</taxon>
        <taxon>Pirellulales</taxon>
        <taxon>Pirellulaceae</taxon>
        <taxon>Rubripirellula</taxon>
    </lineage>
</organism>
<dbReference type="Gene3D" id="2.60.120.560">
    <property type="entry name" value="Exo-inulinase, domain 1"/>
    <property type="match status" value="2"/>
</dbReference>
<keyword evidence="3" id="KW-1185">Reference proteome</keyword>
<protein>
    <recommendedName>
        <fullName evidence="1">3-keto-alpha-glucoside-1,2-lyase/3-keto-2-hydroxy-glucal hydratase domain-containing protein</fullName>
    </recommendedName>
</protein>
<accession>A0A517N636</accession>
<feature type="domain" description="3-keto-alpha-glucoside-1,2-lyase/3-keto-2-hydroxy-glucal hydratase" evidence="1">
    <location>
        <begin position="240"/>
        <end position="415"/>
    </location>
</feature>
<proteinExistence type="predicted"/>
<dbReference type="GO" id="GO:0016787">
    <property type="term" value="F:hydrolase activity"/>
    <property type="evidence" value="ECO:0007669"/>
    <property type="project" value="InterPro"/>
</dbReference>
<gene>
    <name evidence="2" type="ORF">K227x_09700</name>
</gene>
<dbReference type="AlphaFoldDB" id="A0A517N636"/>
<dbReference type="KEGG" id="rlc:K227x_09700"/>
<dbReference type="RefSeq" id="WP_246146502.1">
    <property type="nucleotide sequence ID" value="NZ_CP036525.1"/>
</dbReference>
<name>A0A517N636_9BACT</name>